<evidence type="ECO:0000259" key="12">
    <source>
        <dbReference type="Pfam" id="PF07715"/>
    </source>
</evidence>
<keyword evidence="3 9" id="KW-0813">Transport</keyword>
<keyword evidence="14" id="KW-1185">Reference proteome</keyword>
<dbReference type="RefSeq" id="WP_051610581.1">
    <property type="nucleotide sequence ID" value="NZ_BSOR01000021.1"/>
</dbReference>
<keyword evidence="8 9" id="KW-0998">Cell outer membrane</keyword>
<organism evidence="13 14">
    <name type="scientific">Marinospirillum insulare</name>
    <dbReference type="NCBI Taxonomy" id="217169"/>
    <lineage>
        <taxon>Bacteria</taxon>
        <taxon>Pseudomonadati</taxon>
        <taxon>Pseudomonadota</taxon>
        <taxon>Gammaproteobacteria</taxon>
        <taxon>Oceanospirillales</taxon>
        <taxon>Oceanospirillaceae</taxon>
        <taxon>Marinospirillum</taxon>
    </lineage>
</organism>
<evidence type="ECO:0000313" key="13">
    <source>
        <dbReference type="EMBL" id="GLR63927.1"/>
    </source>
</evidence>
<evidence type="ECO:0000313" key="14">
    <source>
        <dbReference type="Proteomes" id="UP001156682"/>
    </source>
</evidence>
<dbReference type="Pfam" id="PF00593">
    <property type="entry name" value="TonB_dep_Rec_b-barrel"/>
    <property type="match status" value="1"/>
</dbReference>
<dbReference type="EMBL" id="BSOR01000021">
    <property type="protein sequence ID" value="GLR63927.1"/>
    <property type="molecule type" value="Genomic_DNA"/>
</dbReference>
<dbReference type="InterPro" id="IPR000531">
    <property type="entry name" value="Beta-barrel_TonB"/>
</dbReference>
<dbReference type="SUPFAM" id="SSF56935">
    <property type="entry name" value="Porins"/>
    <property type="match status" value="1"/>
</dbReference>
<evidence type="ECO:0000256" key="1">
    <source>
        <dbReference type="ARBA" id="ARBA00004571"/>
    </source>
</evidence>
<dbReference type="PANTHER" id="PTHR30069:SF41">
    <property type="entry name" value="HEME_HEMOPEXIN UTILIZATION PROTEIN C"/>
    <property type="match status" value="1"/>
</dbReference>
<evidence type="ECO:0000259" key="11">
    <source>
        <dbReference type="Pfam" id="PF00593"/>
    </source>
</evidence>
<evidence type="ECO:0000256" key="4">
    <source>
        <dbReference type="ARBA" id="ARBA00022452"/>
    </source>
</evidence>
<dbReference type="Gene3D" id="2.170.130.10">
    <property type="entry name" value="TonB-dependent receptor, plug domain"/>
    <property type="match status" value="1"/>
</dbReference>
<dbReference type="PANTHER" id="PTHR30069">
    <property type="entry name" value="TONB-DEPENDENT OUTER MEMBRANE RECEPTOR"/>
    <property type="match status" value="1"/>
</dbReference>
<dbReference type="Gene3D" id="2.40.170.20">
    <property type="entry name" value="TonB-dependent receptor, beta-barrel domain"/>
    <property type="match status" value="1"/>
</dbReference>
<evidence type="ECO:0000256" key="10">
    <source>
        <dbReference type="RuleBase" id="RU003357"/>
    </source>
</evidence>
<evidence type="ECO:0000256" key="9">
    <source>
        <dbReference type="PROSITE-ProRule" id="PRU01360"/>
    </source>
</evidence>
<dbReference type="InterPro" id="IPR039426">
    <property type="entry name" value="TonB-dep_rcpt-like"/>
</dbReference>
<evidence type="ECO:0000256" key="8">
    <source>
        <dbReference type="ARBA" id="ARBA00023237"/>
    </source>
</evidence>
<gene>
    <name evidence="13" type="ORF">GCM10007878_13650</name>
</gene>
<keyword evidence="5 9" id="KW-0812">Transmembrane</keyword>
<evidence type="ECO:0000256" key="6">
    <source>
        <dbReference type="ARBA" id="ARBA00023077"/>
    </source>
</evidence>
<evidence type="ECO:0000256" key="7">
    <source>
        <dbReference type="ARBA" id="ARBA00023136"/>
    </source>
</evidence>
<keyword evidence="4 9" id="KW-1134">Transmembrane beta strand</keyword>
<dbReference type="InterPro" id="IPR036942">
    <property type="entry name" value="Beta-barrel_TonB_sf"/>
</dbReference>
<sequence length="674" mass="73591">MASIVVSAQVFADQQATGSTKLEKIVVSGTKETNSLELDLDQKELQQANSLFETLKNESSIDIAGGGASNAKRIYVRGVESSTLNISLDGSTQGKNIFQHRGNELGINPDILKVVDVQTAPDASKSAALGGVLFMVTKDAKDFVVGNKTGGGSIKAGYNSNTQSNLGNLTAYKVFNKHFGLVASASGVNSENYEDGKGQEMLGTAYEDRNYLLKFNVDDINGHSLAISLNQNSNAGDMQWGRTGSDKGLNVDPESLEEISSTTTTYGLQHNYSQGQLLNLDTDLYLTSILVDRVDAENEYQNDNIGLKVQNNFYFDSYSTKSDLTVGFQIADEESTSDQVTGATYTDTNGNNVTSGYAEITSDSKALFVQGVTTIRDLDIRYGVRWDDYNLETGLGKESDSTLSPNMGLKYQLNEQSNIYANYGKASRMTGTIPFTWMMHIADGYRYSSDLKAEKSTRSEVGYNFTQDSLFNAKDTFKFGASLFRTEIDDLILSKSGLTNAGGKTSVAGEAGIALTDMVNSDETHTSKGFELKGSYFINDFFASLSYTQIDTNTTIESAGEPLTIRRVAGFDSKKVVLNTGMEIFNGLTLDYTLTAVASIDNEQLKRGSYVVHDISTKYKTSSKSPFTFYAAIHNLADNYYAPHTTLVAGSFQTSDDYRREIGRDIRVSAKYEF</sequence>
<comment type="similarity">
    <text evidence="2 9 10">Belongs to the TonB-dependent receptor family.</text>
</comment>
<keyword evidence="7 9" id="KW-0472">Membrane</keyword>
<reference evidence="14" key="1">
    <citation type="journal article" date="2019" name="Int. J. Syst. Evol. Microbiol.">
        <title>The Global Catalogue of Microorganisms (GCM) 10K type strain sequencing project: providing services to taxonomists for standard genome sequencing and annotation.</title>
        <authorList>
            <consortium name="The Broad Institute Genomics Platform"/>
            <consortium name="The Broad Institute Genome Sequencing Center for Infectious Disease"/>
            <person name="Wu L."/>
            <person name="Ma J."/>
        </authorList>
    </citation>
    <scope>NUCLEOTIDE SEQUENCE [LARGE SCALE GENOMIC DNA]</scope>
    <source>
        <strain evidence="14">NBRC 100033</strain>
    </source>
</reference>
<dbReference type="Proteomes" id="UP001156682">
    <property type="component" value="Unassembled WGS sequence"/>
</dbReference>
<comment type="caution">
    <text evidence="13">The sequence shown here is derived from an EMBL/GenBank/DDBJ whole genome shotgun (WGS) entry which is preliminary data.</text>
</comment>
<keyword evidence="6 10" id="KW-0798">TonB box</keyword>
<proteinExistence type="inferred from homology"/>
<dbReference type="InterPro" id="IPR012910">
    <property type="entry name" value="Plug_dom"/>
</dbReference>
<evidence type="ECO:0000256" key="3">
    <source>
        <dbReference type="ARBA" id="ARBA00022448"/>
    </source>
</evidence>
<evidence type="ECO:0000256" key="2">
    <source>
        <dbReference type="ARBA" id="ARBA00009810"/>
    </source>
</evidence>
<feature type="domain" description="TonB-dependent receptor-like beta-barrel" evidence="11">
    <location>
        <begin position="215"/>
        <end position="636"/>
    </location>
</feature>
<dbReference type="PROSITE" id="PS52016">
    <property type="entry name" value="TONB_DEPENDENT_REC_3"/>
    <property type="match status" value="1"/>
</dbReference>
<evidence type="ECO:0000256" key="5">
    <source>
        <dbReference type="ARBA" id="ARBA00022692"/>
    </source>
</evidence>
<comment type="subcellular location">
    <subcellularLocation>
        <location evidence="1 9">Cell outer membrane</location>
        <topology evidence="1 9">Multi-pass membrane protein</topology>
    </subcellularLocation>
</comment>
<feature type="domain" description="TonB-dependent receptor plug" evidence="12">
    <location>
        <begin position="41"/>
        <end position="132"/>
    </location>
</feature>
<protein>
    <submittedName>
        <fullName evidence="13">Ligand-gated channel</fullName>
    </submittedName>
</protein>
<accession>A0ABQ5ZY38</accession>
<name>A0ABQ5ZY38_9GAMM</name>
<dbReference type="Pfam" id="PF07715">
    <property type="entry name" value="Plug"/>
    <property type="match status" value="1"/>
</dbReference>
<dbReference type="InterPro" id="IPR037066">
    <property type="entry name" value="Plug_dom_sf"/>
</dbReference>